<reference evidence="1" key="1">
    <citation type="journal article" date="2021" name="Open Biol.">
        <title>Shared evolutionary footprints suggest mitochondrial oxidative damage underlies multiple complex I losses in fungi.</title>
        <authorList>
            <person name="Schikora-Tamarit M.A."/>
            <person name="Marcet-Houben M."/>
            <person name="Nosek J."/>
            <person name="Gabaldon T."/>
        </authorList>
    </citation>
    <scope>NUCLEOTIDE SEQUENCE</scope>
    <source>
        <strain evidence="1">CBS2887</strain>
    </source>
</reference>
<accession>A0A9P8TMQ3</accession>
<comment type="caution">
    <text evidence="1">The sequence shown here is derived from an EMBL/GenBank/DDBJ whole genome shotgun (WGS) entry which is preliminary data.</text>
</comment>
<dbReference type="AlphaFoldDB" id="A0A9P8TMQ3"/>
<dbReference type="EMBL" id="JAEUBG010002063">
    <property type="protein sequence ID" value="KAH3685263.1"/>
    <property type="molecule type" value="Genomic_DNA"/>
</dbReference>
<evidence type="ECO:0000313" key="2">
    <source>
        <dbReference type="Proteomes" id="UP000774326"/>
    </source>
</evidence>
<dbReference type="Proteomes" id="UP000774326">
    <property type="component" value="Unassembled WGS sequence"/>
</dbReference>
<keyword evidence="2" id="KW-1185">Reference proteome</keyword>
<reference evidence="1" key="2">
    <citation type="submission" date="2021-01" db="EMBL/GenBank/DDBJ databases">
        <authorList>
            <person name="Schikora-Tamarit M.A."/>
        </authorList>
    </citation>
    <scope>NUCLEOTIDE SEQUENCE</scope>
    <source>
        <strain evidence="1">CBS2887</strain>
    </source>
</reference>
<organism evidence="1 2">
    <name type="scientific">Wickerhamomyces pijperi</name>
    <name type="common">Yeast</name>
    <name type="synonym">Pichia pijperi</name>
    <dbReference type="NCBI Taxonomy" id="599730"/>
    <lineage>
        <taxon>Eukaryota</taxon>
        <taxon>Fungi</taxon>
        <taxon>Dikarya</taxon>
        <taxon>Ascomycota</taxon>
        <taxon>Saccharomycotina</taxon>
        <taxon>Saccharomycetes</taxon>
        <taxon>Phaffomycetales</taxon>
        <taxon>Wickerhamomycetaceae</taxon>
        <taxon>Wickerhamomyces</taxon>
    </lineage>
</organism>
<sequence>MTPNLPLFLNPNHPKFRLETSDINKPSSQSRLIQRYTINCQAAAYDSQRFVQSTVRVGDRSQSKPKRIQNSSILNVFQGSLFFNAEPSSKLSLFTVTKDFRHFFQSPTRSFRIEEVNHNQFTKENAIVDDVVLPFDSIHGNRIDEPIVDQNSHHRKLEDVDTFGSVGIWQDLSDVKEW</sequence>
<protein>
    <submittedName>
        <fullName evidence="1">Uncharacterized protein</fullName>
    </submittedName>
</protein>
<evidence type="ECO:0000313" key="1">
    <source>
        <dbReference type="EMBL" id="KAH3685263.1"/>
    </source>
</evidence>
<gene>
    <name evidence="1" type="ORF">WICPIJ_003737</name>
</gene>
<proteinExistence type="predicted"/>
<name>A0A9P8TMQ3_WICPI</name>